<feature type="transmembrane region" description="Helical" evidence="5">
    <location>
        <begin position="403"/>
        <end position="428"/>
    </location>
</feature>
<keyword evidence="3 4" id="KW-0472">Membrane</keyword>
<protein>
    <submittedName>
        <fullName evidence="6">Spore germination protein</fullName>
    </submittedName>
</protein>
<evidence type="ECO:0000313" key="7">
    <source>
        <dbReference type="Proteomes" id="UP000680279"/>
    </source>
</evidence>
<dbReference type="RefSeq" id="WP_018706992.1">
    <property type="nucleotide sequence ID" value="NZ_BOQT01000005.1"/>
</dbReference>
<keyword evidence="5" id="KW-0812">Transmembrane</keyword>
<comment type="caution">
    <text evidence="6">The sequence shown here is derived from an EMBL/GenBank/DDBJ whole genome shotgun (WGS) entry which is preliminary data.</text>
</comment>
<comment type="subcellular location">
    <subcellularLocation>
        <location evidence="4">Cell membrane</location>
    </subcellularLocation>
    <subcellularLocation>
        <location evidence="1">Membrane</location>
        <topology evidence="1">Multi-pass membrane protein</topology>
    </subcellularLocation>
</comment>
<feature type="transmembrane region" description="Helical" evidence="5">
    <location>
        <begin position="345"/>
        <end position="364"/>
    </location>
</feature>
<reference evidence="6 7" key="1">
    <citation type="submission" date="2021-03" db="EMBL/GenBank/DDBJ databases">
        <title>Antimicrobial resistance genes in bacteria isolated from Japanese honey, and their potential for conferring macrolide and lincosamide resistance in the American foulbrood pathogen Paenibacillus larvae.</title>
        <authorList>
            <person name="Okamoto M."/>
            <person name="Kumagai M."/>
            <person name="Kanamori H."/>
            <person name="Takamatsu D."/>
        </authorList>
    </citation>
    <scope>NUCLEOTIDE SEQUENCE [LARGE SCALE GENOMIC DNA]</scope>
    <source>
        <strain evidence="6 7">J1TS3</strain>
    </source>
</reference>
<feature type="transmembrane region" description="Helical" evidence="5">
    <location>
        <begin position="320"/>
        <end position="338"/>
    </location>
</feature>
<dbReference type="InterPro" id="IPR050768">
    <property type="entry name" value="UPF0353/GerABKA_families"/>
</dbReference>
<organism evidence="6 7">
    <name type="scientific">Siminovitchia fordii</name>
    <dbReference type="NCBI Taxonomy" id="254759"/>
    <lineage>
        <taxon>Bacteria</taxon>
        <taxon>Bacillati</taxon>
        <taxon>Bacillota</taxon>
        <taxon>Bacilli</taxon>
        <taxon>Bacillales</taxon>
        <taxon>Bacillaceae</taxon>
        <taxon>Siminovitchia</taxon>
    </lineage>
</organism>
<comment type="similarity">
    <text evidence="2 4">Belongs to the GerABKA family.</text>
</comment>
<evidence type="ECO:0000256" key="5">
    <source>
        <dbReference type="SAM" id="Phobius"/>
    </source>
</evidence>
<keyword evidence="7" id="KW-1185">Reference proteome</keyword>
<evidence type="ECO:0000256" key="4">
    <source>
        <dbReference type="PIRNR" id="PIRNR005690"/>
    </source>
</evidence>
<feature type="transmembrane region" description="Helical" evidence="5">
    <location>
        <begin position="281"/>
        <end position="300"/>
    </location>
</feature>
<dbReference type="PANTHER" id="PTHR22550:SF5">
    <property type="entry name" value="LEUCINE ZIPPER PROTEIN 4"/>
    <property type="match status" value="1"/>
</dbReference>
<proteinExistence type="inferred from homology"/>
<accession>A0ABQ4K4S5</accession>
<gene>
    <name evidence="6" type="ORF">J1TS3_18580</name>
</gene>
<dbReference type="PANTHER" id="PTHR22550">
    <property type="entry name" value="SPORE GERMINATION PROTEIN"/>
    <property type="match status" value="1"/>
</dbReference>
<evidence type="ECO:0000256" key="1">
    <source>
        <dbReference type="ARBA" id="ARBA00004141"/>
    </source>
</evidence>
<dbReference type="EMBL" id="BOQT01000005">
    <property type="protein sequence ID" value="GIN20724.1"/>
    <property type="molecule type" value="Genomic_DNA"/>
</dbReference>
<name>A0ABQ4K4S5_9BACI</name>
<sequence length="455" mass="51404">MRKKIPIMYTPFETISWIEEKLKDSFDFVHKPLEINHKKIMLLFIKTVIDDQKLQEGIIRPFFELPTTNDVEAYLRSLPNQIDIESKEQILVELTKGSLLIHINDSLFLFDFNLVSNDTILESNIEPTIQGPQFALSESLMTNINLIRQRYHQPSLQIEMMTIGKKSNQSLAIMYDQDNVKQDTLEKVKDRLKGIDRDIVQSSSELQFLINNKRFSLFPGMMMTERTDRMVYNLAGGKVLLLLDGDSNAIIAPAIFFDFMTSSEDSYHTYWVSRFAIMLRYIGLFNCLLLPGLYVAVTSYNADVFRAELALSVAGSRIGVPYPSFIEIVLMLFVMELLTEASIRLPKAVSATATTVGGLILGTAATEAALTSNVMIIIISAVAISTFVIPINEMSLAIRVFRYVILFFSTVSGMAGIMLGLLGLIMYLTNKSSFGEPYLKFFYKGRKQEIKGSQS</sequence>
<evidence type="ECO:0000256" key="3">
    <source>
        <dbReference type="ARBA" id="ARBA00023136"/>
    </source>
</evidence>
<evidence type="ECO:0000256" key="2">
    <source>
        <dbReference type="ARBA" id="ARBA00005278"/>
    </source>
</evidence>
<dbReference type="Pfam" id="PF03323">
    <property type="entry name" value="GerA"/>
    <property type="match status" value="1"/>
</dbReference>
<dbReference type="Proteomes" id="UP000680279">
    <property type="component" value="Unassembled WGS sequence"/>
</dbReference>
<dbReference type="PIRSF" id="PIRSF005690">
    <property type="entry name" value="GerBA"/>
    <property type="match status" value="1"/>
</dbReference>
<dbReference type="InterPro" id="IPR004995">
    <property type="entry name" value="Spore_Ger"/>
</dbReference>
<keyword evidence="5" id="KW-1133">Transmembrane helix</keyword>
<feature type="transmembrane region" description="Helical" evidence="5">
    <location>
        <begin position="370"/>
        <end position="391"/>
    </location>
</feature>
<evidence type="ECO:0000313" key="6">
    <source>
        <dbReference type="EMBL" id="GIN20724.1"/>
    </source>
</evidence>